<dbReference type="GO" id="GO:0000166">
    <property type="term" value="F:nucleotide binding"/>
    <property type="evidence" value="ECO:0007669"/>
    <property type="project" value="InterPro"/>
</dbReference>
<comment type="subcellular location">
    <subcellularLocation>
        <location evidence="1">Nucleus</location>
    </subcellularLocation>
</comment>
<keyword evidence="8" id="KW-0812">Transmembrane</keyword>
<feature type="zinc finger region" description="C3H1-type" evidence="6">
    <location>
        <begin position="42"/>
        <end position="68"/>
    </location>
</feature>
<dbReference type="Gene3D" id="1.10.150.80">
    <property type="entry name" value="HRDC domain"/>
    <property type="match status" value="1"/>
</dbReference>
<proteinExistence type="predicted"/>
<dbReference type="Proteomes" id="UP000095287">
    <property type="component" value="Unplaced"/>
</dbReference>
<dbReference type="InterPro" id="IPR000571">
    <property type="entry name" value="Znf_CCCH"/>
</dbReference>
<dbReference type="GO" id="GO:0071037">
    <property type="term" value="P:nuclear polyadenylation-dependent snRNA catabolic process"/>
    <property type="evidence" value="ECO:0007669"/>
    <property type="project" value="TreeGrafter"/>
</dbReference>
<dbReference type="GO" id="GO:0000176">
    <property type="term" value="C:nuclear exosome (RNase complex)"/>
    <property type="evidence" value="ECO:0007669"/>
    <property type="project" value="TreeGrafter"/>
</dbReference>
<keyword evidence="3 6" id="KW-0863">Zinc-finger</keyword>
<dbReference type="InterPro" id="IPR002562">
    <property type="entry name" value="3'-5'_exonuclease_dom"/>
</dbReference>
<dbReference type="GO" id="GO:0071044">
    <property type="term" value="P:histone mRNA catabolic process"/>
    <property type="evidence" value="ECO:0007669"/>
    <property type="project" value="TreeGrafter"/>
</dbReference>
<keyword evidence="2 6" id="KW-0479">Metal-binding</keyword>
<dbReference type="SMART" id="SM00474">
    <property type="entry name" value="35EXOc"/>
    <property type="match status" value="1"/>
</dbReference>
<evidence type="ECO:0000313" key="11">
    <source>
        <dbReference type="Proteomes" id="UP000095287"/>
    </source>
</evidence>
<evidence type="ECO:0000256" key="3">
    <source>
        <dbReference type="ARBA" id="ARBA00022771"/>
    </source>
</evidence>
<dbReference type="GO" id="GO:0000467">
    <property type="term" value="P:exonucleolytic trimming to generate mature 3'-end of 5.8S rRNA from tricistronic rRNA transcript (SSU-rRNA, 5.8S rRNA, LSU-rRNA)"/>
    <property type="evidence" value="ECO:0007669"/>
    <property type="project" value="InterPro"/>
</dbReference>
<name>A0A1I7YFD0_9BILA</name>
<dbReference type="PROSITE" id="PS50967">
    <property type="entry name" value="HRDC"/>
    <property type="match status" value="1"/>
</dbReference>
<feature type="transmembrane region" description="Helical" evidence="8">
    <location>
        <begin position="507"/>
        <end position="529"/>
    </location>
</feature>
<keyword evidence="8" id="KW-0472">Membrane</keyword>
<evidence type="ECO:0000259" key="9">
    <source>
        <dbReference type="PROSITE" id="PS50103"/>
    </source>
</evidence>
<dbReference type="PANTHER" id="PTHR12124:SF47">
    <property type="entry name" value="EXOSOME COMPONENT 10"/>
    <property type="match status" value="1"/>
</dbReference>
<dbReference type="GO" id="GO:0071036">
    <property type="term" value="P:nuclear polyadenylation-dependent snoRNA catabolic process"/>
    <property type="evidence" value="ECO:0007669"/>
    <property type="project" value="TreeGrafter"/>
</dbReference>
<dbReference type="InterPro" id="IPR012337">
    <property type="entry name" value="RNaseH-like_sf"/>
</dbReference>
<dbReference type="GO" id="GO:0071035">
    <property type="term" value="P:nuclear polyadenylation-dependent rRNA catabolic process"/>
    <property type="evidence" value="ECO:0007669"/>
    <property type="project" value="TreeGrafter"/>
</dbReference>
<dbReference type="InterPro" id="IPR045092">
    <property type="entry name" value="Rrp6-like"/>
</dbReference>
<evidence type="ECO:0000256" key="8">
    <source>
        <dbReference type="SAM" id="Phobius"/>
    </source>
</evidence>
<evidence type="ECO:0000256" key="1">
    <source>
        <dbReference type="ARBA" id="ARBA00004123"/>
    </source>
</evidence>
<dbReference type="InterPro" id="IPR036397">
    <property type="entry name" value="RNaseH_sf"/>
</dbReference>
<evidence type="ECO:0000256" key="2">
    <source>
        <dbReference type="ARBA" id="ARBA00022723"/>
    </source>
</evidence>
<dbReference type="WBParaSite" id="L893_g15768.t1">
    <property type="protein sequence ID" value="L893_g15768.t1"/>
    <property type="gene ID" value="L893_g15768"/>
</dbReference>
<dbReference type="Pfam" id="PF00570">
    <property type="entry name" value="HRDC"/>
    <property type="match status" value="1"/>
</dbReference>
<dbReference type="GO" id="GO:0071040">
    <property type="term" value="P:nuclear polyadenylation-dependent antisense transcript catabolic process"/>
    <property type="evidence" value="ECO:0007669"/>
    <property type="project" value="TreeGrafter"/>
</dbReference>
<evidence type="ECO:0000256" key="7">
    <source>
        <dbReference type="SAM" id="MobiDB-lite"/>
    </source>
</evidence>
<dbReference type="Pfam" id="PF01612">
    <property type="entry name" value="DNA_pol_A_exo1"/>
    <property type="match status" value="1"/>
</dbReference>
<evidence type="ECO:0000256" key="6">
    <source>
        <dbReference type="PROSITE-ProRule" id="PRU00723"/>
    </source>
</evidence>
<dbReference type="GO" id="GO:0071038">
    <property type="term" value="P:TRAMP-dependent tRNA surveillance pathway"/>
    <property type="evidence" value="ECO:0007669"/>
    <property type="project" value="TreeGrafter"/>
</dbReference>
<keyword evidence="4 6" id="KW-0862">Zinc</keyword>
<dbReference type="GO" id="GO:0003727">
    <property type="term" value="F:single-stranded RNA binding"/>
    <property type="evidence" value="ECO:0007669"/>
    <property type="project" value="TreeGrafter"/>
</dbReference>
<keyword evidence="11" id="KW-1185">Reference proteome</keyword>
<keyword evidence="8" id="KW-1133">Transmembrane helix</keyword>
<organism evidence="11 12">
    <name type="scientific">Steinernema glaseri</name>
    <dbReference type="NCBI Taxonomy" id="37863"/>
    <lineage>
        <taxon>Eukaryota</taxon>
        <taxon>Metazoa</taxon>
        <taxon>Ecdysozoa</taxon>
        <taxon>Nematoda</taxon>
        <taxon>Chromadorea</taxon>
        <taxon>Rhabditida</taxon>
        <taxon>Tylenchina</taxon>
        <taxon>Panagrolaimomorpha</taxon>
        <taxon>Strongyloidoidea</taxon>
        <taxon>Steinernematidae</taxon>
        <taxon>Steinernema</taxon>
    </lineage>
</organism>
<protein>
    <submittedName>
        <fullName evidence="12">HRDC domain-containing protein</fullName>
    </submittedName>
</protein>
<dbReference type="GO" id="GO:0071051">
    <property type="term" value="P:poly(A)-dependent snoRNA 3'-end processing"/>
    <property type="evidence" value="ECO:0007669"/>
    <property type="project" value="TreeGrafter"/>
</dbReference>
<dbReference type="SUPFAM" id="SSF53098">
    <property type="entry name" value="Ribonuclease H-like"/>
    <property type="match status" value="1"/>
</dbReference>
<dbReference type="GO" id="GO:0005730">
    <property type="term" value="C:nucleolus"/>
    <property type="evidence" value="ECO:0007669"/>
    <property type="project" value="TreeGrafter"/>
</dbReference>
<evidence type="ECO:0000256" key="4">
    <source>
        <dbReference type="ARBA" id="ARBA00022833"/>
    </source>
</evidence>
<feature type="domain" description="C3H1-type" evidence="9">
    <location>
        <begin position="42"/>
        <end position="68"/>
    </location>
</feature>
<dbReference type="GO" id="GO:0000175">
    <property type="term" value="F:3'-5'-RNA exonuclease activity"/>
    <property type="evidence" value="ECO:0007669"/>
    <property type="project" value="InterPro"/>
</dbReference>
<dbReference type="InterPro" id="IPR002121">
    <property type="entry name" value="HRDC_dom"/>
</dbReference>
<evidence type="ECO:0000313" key="12">
    <source>
        <dbReference type="WBParaSite" id="L893_g15768.t1"/>
    </source>
</evidence>
<reference evidence="12" key="1">
    <citation type="submission" date="2016-11" db="UniProtKB">
        <authorList>
            <consortium name="WormBaseParasite"/>
        </authorList>
    </citation>
    <scope>IDENTIFICATION</scope>
</reference>
<dbReference type="PANTHER" id="PTHR12124">
    <property type="entry name" value="POLYMYOSITIS/SCLERODERMA AUTOANTIGEN-RELATED"/>
    <property type="match status" value="1"/>
</dbReference>
<dbReference type="SUPFAM" id="SSF90229">
    <property type="entry name" value="CCCH zinc finger"/>
    <property type="match status" value="1"/>
</dbReference>
<dbReference type="InterPro" id="IPR036855">
    <property type="entry name" value="Znf_CCCH_sf"/>
</dbReference>
<dbReference type="SUPFAM" id="SSF47819">
    <property type="entry name" value="HRDC-like"/>
    <property type="match status" value="1"/>
</dbReference>
<feature type="region of interest" description="Disordered" evidence="7">
    <location>
        <begin position="75"/>
        <end position="94"/>
    </location>
</feature>
<dbReference type="AlphaFoldDB" id="A0A1I7YFD0"/>
<dbReference type="InterPro" id="IPR044876">
    <property type="entry name" value="HRDC_dom_sf"/>
</dbReference>
<dbReference type="Gene3D" id="4.10.1000.10">
    <property type="entry name" value="Zinc finger, CCCH-type"/>
    <property type="match status" value="1"/>
</dbReference>
<evidence type="ECO:0000256" key="5">
    <source>
        <dbReference type="ARBA" id="ARBA00023242"/>
    </source>
</evidence>
<dbReference type="PROSITE" id="PS50103">
    <property type="entry name" value="ZF_C3H1"/>
    <property type="match status" value="1"/>
</dbReference>
<dbReference type="SMART" id="SM00341">
    <property type="entry name" value="HRDC"/>
    <property type="match status" value="1"/>
</dbReference>
<dbReference type="GO" id="GO:0071039">
    <property type="term" value="P:nuclear polyadenylation-dependent CUT catabolic process"/>
    <property type="evidence" value="ECO:0007669"/>
    <property type="project" value="TreeGrafter"/>
</dbReference>
<dbReference type="Gene3D" id="3.30.420.10">
    <property type="entry name" value="Ribonuclease H-like superfamily/Ribonuclease H"/>
    <property type="match status" value="1"/>
</dbReference>
<feature type="domain" description="HRDC" evidence="10">
    <location>
        <begin position="394"/>
        <end position="476"/>
    </location>
</feature>
<keyword evidence="5" id="KW-0539">Nucleus</keyword>
<evidence type="ECO:0000259" key="10">
    <source>
        <dbReference type="PROSITE" id="PS50967"/>
    </source>
</evidence>
<accession>A0A1I7YFD0</accession>
<sequence>MGTRESSWMVLKPPDKRWRNGDWEKSTPAVRSPPRVVPDLSFTKTRLCRYGANVCRFGDGCRFAHSDEELRAAREEARLASPNGAAPLSPRTPKPNTAHLLKAAKKSQKIHNLYDAFRVNADDFLPTLKQKFHALQNGNCQPSPQAMAHPYFNELMNWTIPESQLIPKLPTPYSRVDHNNLLMISTLDELHFLKRVLNGGPMFAVDVEHHSFRSYRGFICLLQISTRDTDFIIDPFDLWHEMHILNEPFTNPNILKVFHGAHYDVTWLQRDFGIYVVNMFDTQEAMRLLDFPKLGLNYLVEQYCNLSLEKQFQRADWRYRPLTEFHIDYARKDTHYLLYCYDVLRNALIGKGDGYLDEAYNESRKTCLLQYHTPQFEPDGYQRILRNNKNLTLNNRQIRVLERLWVWRDEKAREFDECVEYVMSKADMLKTVDVMPATFEEVRALYGTGQHGHILMANLQTILEIVNEALSLPLEEPEAVVEDVHIVEDVHSVESIEVAKSGEKDELVSIGCVSVCIVIFIAVVLRILLLV</sequence>
<dbReference type="GO" id="GO:0008270">
    <property type="term" value="F:zinc ion binding"/>
    <property type="evidence" value="ECO:0007669"/>
    <property type="project" value="UniProtKB-KW"/>
</dbReference>
<dbReference type="InterPro" id="IPR010997">
    <property type="entry name" value="HRDC-like_sf"/>
</dbReference>